<reference evidence="3 4" key="2">
    <citation type="submission" date="2020-03" db="EMBL/GenBank/DDBJ databases">
        <title>Roseomonas stagni sp. nov., isolated from pond water in Japan.</title>
        <authorList>
            <person name="Furuhata K."/>
            <person name="Miyamoto H."/>
            <person name="Goto K."/>
        </authorList>
    </citation>
    <scope>NUCLEOTIDE SEQUENCE [LARGE SCALE GENOMIC DNA]</scope>
    <source>
        <strain evidence="3 4">PeD5</strain>
    </source>
</reference>
<dbReference type="EMBL" id="JAAIKB010000001">
    <property type="protein sequence ID" value="NGM18426.1"/>
    <property type="molecule type" value="Genomic_DNA"/>
</dbReference>
<dbReference type="Proteomes" id="UP000475385">
    <property type="component" value="Unassembled WGS sequence"/>
</dbReference>
<feature type="compositionally biased region" description="Basic and acidic residues" evidence="1">
    <location>
        <begin position="62"/>
        <end position="73"/>
    </location>
</feature>
<comment type="caution">
    <text evidence="3">The sequence shown here is derived from an EMBL/GenBank/DDBJ whole genome shotgun (WGS) entry which is preliminary data.</text>
</comment>
<protein>
    <submittedName>
        <fullName evidence="3">Uncharacterized protein</fullName>
    </submittedName>
</protein>
<proteinExistence type="predicted"/>
<evidence type="ECO:0000313" key="4">
    <source>
        <dbReference type="Proteomes" id="UP000475385"/>
    </source>
</evidence>
<dbReference type="AlphaFoldDB" id="A0A6M1LDU6"/>
<evidence type="ECO:0000313" key="3">
    <source>
        <dbReference type="EMBL" id="NGM18426.1"/>
    </source>
</evidence>
<accession>A0A6M1LDU6</accession>
<keyword evidence="4" id="KW-1185">Reference proteome</keyword>
<feature type="compositionally biased region" description="Low complexity" evidence="1">
    <location>
        <begin position="113"/>
        <end position="141"/>
    </location>
</feature>
<keyword evidence="2" id="KW-0732">Signal</keyword>
<feature type="region of interest" description="Disordered" evidence="1">
    <location>
        <begin position="62"/>
        <end position="85"/>
    </location>
</feature>
<gene>
    <name evidence="3" type="ORF">G3576_00250</name>
</gene>
<feature type="region of interest" description="Disordered" evidence="1">
    <location>
        <begin position="106"/>
        <end position="150"/>
    </location>
</feature>
<reference evidence="3 4" key="1">
    <citation type="submission" date="2020-02" db="EMBL/GenBank/DDBJ databases">
        <authorList>
            <person name="Kim H.M."/>
            <person name="Jeon C.O."/>
        </authorList>
    </citation>
    <scope>NUCLEOTIDE SEQUENCE [LARGE SCALE GENOMIC DNA]</scope>
    <source>
        <strain evidence="3 4">PeD5</strain>
    </source>
</reference>
<feature type="chain" id="PRO_5026829371" evidence="2">
    <location>
        <begin position="20"/>
        <end position="150"/>
    </location>
</feature>
<dbReference type="RefSeq" id="WP_164692329.1">
    <property type="nucleotide sequence ID" value="NZ_JAAIKB010000001.1"/>
</dbReference>
<organism evidence="3 4">
    <name type="scientific">Falsiroseomonas algicola</name>
    <dbReference type="NCBI Taxonomy" id="2716930"/>
    <lineage>
        <taxon>Bacteria</taxon>
        <taxon>Pseudomonadati</taxon>
        <taxon>Pseudomonadota</taxon>
        <taxon>Alphaproteobacteria</taxon>
        <taxon>Acetobacterales</taxon>
        <taxon>Roseomonadaceae</taxon>
        <taxon>Falsiroseomonas</taxon>
    </lineage>
</organism>
<evidence type="ECO:0000256" key="1">
    <source>
        <dbReference type="SAM" id="MobiDB-lite"/>
    </source>
</evidence>
<evidence type="ECO:0000256" key="2">
    <source>
        <dbReference type="SAM" id="SignalP"/>
    </source>
</evidence>
<name>A0A6M1LDU6_9PROT</name>
<feature type="signal peptide" evidence="2">
    <location>
        <begin position="1"/>
        <end position="19"/>
    </location>
</feature>
<sequence length="150" mass="15907">MPCPAFPRLMLVAPILALAACGTSLPPVTPITAPAPVPRGERDARYEACRDQATRVVQYRERGQLMRSDETESGRGTMGVAPMMRVENDRGAAQIDRDRLIAECLRASPDPVRGPAAATPATTDSTATTTTGTRRPATSRALPPPGVGTR</sequence>